<evidence type="ECO:0000313" key="3">
    <source>
        <dbReference type="Proteomes" id="UP000309340"/>
    </source>
</evidence>
<proteinExistence type="predicted"/>
<dbReference type="Proteomes" id="UP000309340">
    <property type="component" value="Unassembled WGS sequence"/>
</dbReference>
<protein>
    <submittedName>
        <fullName evidence="2">Uncharacterized protein</fullName>
    </submittedName>
</protein>
<evidence type="ECO:0000256" key="1">
    <source>
        <dbReference type="SAM" id="MobiDB-lite"/>
    </source>
</evidence>
<evidence type="ECO:0000313" key="2">
    <source>
        <dbReference type="EMBL" id="TKA79283.1"/>
    </source>
</evidence>
<name>A0A4U0XUV0_9PEZI</name>
<keyword evidence="3" id="KW-1185">Reference proteome</keyword>
<comment type="caution">
    <text evidence="2">The sequence shown here is derived from an EMBL/GenBank/DDBJ whole genome shotgun (WGS) entry which is preliminary data.</text>
</comment>
<reference evidence="2 3" key="1">
    <citation type="submission" date="2017-03" db="EMBL/GenBank/DDBJ databases">
        <title>Genomes of endolithic fungi from Antarctica.</title>
        <authorList>
            <person name="Coleine C."/>
            <person name="Masonjones S."/>
            <person name="Stajich J.E."/>
        </authorList>
    </citation>
    <scope>NUCLEOTIDE SEQUENCE [LARGE SCALE GENOMIC DNA]</scope>
    <source>
        <strain evidence="2 3">CCFEE 5184</strain>
    </source>
</reference>
<organism evidence="2 3">
    <name type="scientific">Friedmanniomyces simplex</name>
    <dbReference type="NCBI Taxonomy" id="329884"/>
    <lineage>
        <taxon>Eukaryota</taxon>
        <taxon>Fungi</taxon>
        <taxon>Dikarya</taxon>
        <taxon>Ascomycota</taxon>
        <taxon>Pezizomycotina</taxon>
        <taxon>Dothideomycetes</taxon>
        <taxon>Dothideomycetidae</taxon>
        <taxon>Mycosphaerellales</taxon>
        <taxon>Teratosphaeriaceae</taxon>
        <taxon>Friedmanniomyces</taxon>
    </lineage>
</organism>
<gene>
    <name evidence="2" type="ORF">B0A55_04242</name>
</gene>
<dbReference type="AlphaFoldDB" id="A0A4U0XUV0"/>
<accession>A0A4U0XUV0</accession>
<dbReference type="EMBL" id="NAJQ01000093">
    <property type="protein sequence ID" value="TKA79283.1"/>
    <property type="molecule type" value="Genomic_DNA"/>
</dbReference>
<dbReference type="OrthoDB" id="1933717at2759"/>
<feature type="region of interest" description="Disordered" evidence="1">
    <location>
        <begin position="356"/>
        <end position="376"/>
    </location>
</feature>
<sequence>MASQVVMAEPAQPSHDPQASISIRNFRWQSADHKLQSKVKTSSTPIPNPPLGVLSAFSGNFSGTGFNTIFRPNSGPPSGTTFTNEVTPAPPTAPSENVLELNLTTETLNFGSALATTADPPLAASIVRMGSIPHGTTINAQSLEPTQTFPGPPVIPAVDLTPFVIGSSPPIKIPFASQTATNTSTPRIPQDLSAFIAAGTITQAILTDPNTVLRNANTGKIIIKTEVFTVSTAPSAPELGGGVANIAFLTGTTSAGPNANPATMTATFWINTVQSTLTIPSGSAPLRVIQTPPPHPGARVPSFVLPPTAHPVGERTITVTHTEIQYSQTVNLNFAGLTWPHVSVATLVPTAELHVVPEHDGDDDGGAALGPRIVGQ</sequence>